<dbReference type="InterPro" id="IPR012373">
    <property type="entry name" value="Ferrdict_sens_TM"/>
</dbReference>
<dbReference type="AlphaFoldDB" id="A0A484PFR2"/>
<feature type="domain" description="FecR protein" evidence="1">
    <location>
        <begin position="127"/>
        <end position="212"/>
    </location>
</feature>
<evidence type="ECO:0000259" key="2">
    <source>
        <dbReference type="Pfam" id="PF16220"/>
    </source>
</evidence>
<dbReference type="PANTHER" id="PTHR30273:SF2">
    <property type="entry name" value="PROTEIN FECR"/>
    <property type="match status" value="1"/>
</dbReference>
<dbReference type="Gene3D" id="2.60.120.1440">
    <property type="match status" value="1"/>
</dbReference>
<accession>A0A484PFR2</accession>
<dbReference type="PANTHER" id="PTHR30273">
    <property type="entry name" value="PERIPLASMIC SIGNAL SENSOR AND SIGMA FACTOR ACTIVATOR FECR-RELATED"/>
    <property type="match status" value="1"/>
</dbReference>
<evidence type="ECO:0000259" key="1">
    <source>
        <dbReference type="Pfam" id="PF04773"/>
    </source>
</evidence>
<protein>
    <submittedName>
        <fullName evidence="3">Fe2+-dicitrate sensor, membrane component</fullName>
    </submittedName>
</protein>
<feature type="domain" description="FecR N-terminal" evidence="2">
    <location>
        <begin position="22"/>
        <end position="62"/>
    </location>
</feature>
<dbReference type="InterPro" id="IPR006860">
    <property type="entry name" value="FecR"/>
</dbReference>
<dbReference type="Pfam" id="PF04773">
    <property type="entry name" value="FecR"/>
    <property type="match status" value="1"/>
</dbReference>
<gene>
    <name evidence="3" type="ORF">ANDO1_4248</name>
</gene>
<sequence>MLPAQRAVLSAMAQDEQARALDQAMDWMVRLNSGRAQARDHAAFARWRESSPAHDAAWTRLQERLGQSLRAIEQLDSRLPGQDARIGNLLRQPMRRSALKALLAAVGVGTGAWLADRVVPLGTLTADLQTRTGQRRAFALADGSQLALNARSAVDVDVAAATRQAVLREGDVVARVSPAAERPFLLMARHVSVVARQGRFLVSQGEARTRVFALAETLQLRAAAGGERELLPGRGVTVDALGRWQPVTGSATGAEWEQGYLSASPLPLGEVVAALRRYTPAVLRVSPEAAALPVQASLPLDDVDRALRALVDTQPITVRRYSPWWITLDTQRGA</sequence>
<reference evidence="3" key="1">
    <citation type="submission" date="2019-03" db="EMBL/GenBank/DDBJ databases">
        <authorList>
            <person name="Danneels B."/>
        </authorList>
    </citation>
    <scope>NUCLEOTIDE SEQUENCE</scope>
</reference>
<dbReference type="InterPro" id="IPR032623">
    <property type="entry name" value="FecR_N"/>
</dbReference>
<name>A0A484PFR2_9ZZZZ</name>
<evidence type="ECO:0000313" key="3">
    <source>
        <dbReference type="EMBL" id="VFR24844.1"/>
    </source>
</evidence>
<proteinExistence type="predicted"/>
<dbReference type="PIRSF" id="PIRSF018266">
    <property type="entry name" value="FecR"/>
    <property type="match status" value="1"/>
</dbReference>
<dbReference type="GO" id="GO:0016989">
    <property type="term" value="F:sigma factor antagonist activity"/>
    <property type="evidence" value="ECO:0007669"/>
    <property type="project" value="TreeGrafter"/>
</dbReference>
<dbReference type="EMBL" id="CAADHZ010000015">
    <property type="protein sequence ID" value="VFR24844.1"/>
    <property type="molecule type" value="Genomic_DNA"/>
</dbReference>
<dbReference type="Pfam" id="PF16220">
    <property type="entry name" value="DUF4880"/>
    <property type="match status" value="1"/>
</dbReference>
<organism evidence="3">
    <name type="scientific">plant metagenome</name>
    <dbReference type="NCBI Taxonomy" id="1297885"/>
    <lineage>
        <taxon>unclassified sequences</taxon>
        <taxon>metagenomes</taxon>
        <taxon>organismal metagenomes</taxon>
    </lineage>
</organism>